<accession>A0ABN9WD39</accession>
<organism evidence="1 2">
    <name type="scientific">Prorocentrum cordatum</name>
    <dbReference type="NCBI Taxonomy" id="2364126"/>
    <lineage>
        <taxon>Eukaryota</taxon>
        <taxon>Sar</taxon>
        <taxon>Alveolata</taxon>
        <taxon>Dinophyceae</taxon>
        <taxon>Prorocentrales</taxon>
        <taxon>Prorocentraceae</taxon>
        <taxon>Prorocentrum</taxon>
    </lineage>
</organism>
<evidence type="ECO:0000313" key="1">
    <source>
        <dbReference type="EMBL" id="CAK0884246.1"/>
    </source>
</evidence>
<proteinExistence type="predicted"/>
<name>A0ABN9WD39_9DINO</name>
<keyword evidence="2" id="KW-1185">Reference proteome</keyword>
<evidence type="ECO:0008006" key="3">
    <source>
        <dbReference type="Google" id="ProtNLM"/>
    </source>
</evidence>
<protein>
    <recommendedName>
        <fullName evidence="3">Secreted protein</fullName>
    </recommendedName>
</protein>
<dbReference type="EMBL" id="CAUYUJ010018520">
    <property type="protein sequence ID" value="CAK0884246.1"/>
    <property type="molecule type" value="Genomic_DNA"/>
</dbReference>
<evidence type="ECO:0000313" key="2">
    <source>
        <dbReference type="Proteomes" id="UP001189429"/>
    </source>
</evidence>
<sequence>MVTTKRRMGKLLARVFSFAVLAIFCSVLSARLNARVFFGLRSRGTYFLPLHSFRIRLLLLVVDGQHARNRLPDDLMTFILASFDAAPPATFATRSWDSSLFISSRSFRSSLEVFKRSS</sequence>
<comment type="caution">
    <text evidence="1">The sequence shown here is derived from an EMBL/GenBank/DDBJ whole genome shotgun (WGS) entry which is preliminary data.</text>
</comment>
<gene>
    <name evidence="1" type="ORF">PCOR1329_LOCUS66239</name>
</gene>
<dbReference type="Proteomes" id="UP001189429">
    <property type="component" value="Unassembled WGS sequence"/>
</dbReference>
<reference evidence="1" key="1">
    <citation type="submission" date="2023-10" db="EMBL/GenBank/DDBJ databases">
        <authorList>
            <person name="Chen Y."/>
            <person name="Shah S."/>
            <person name="Dougan E. K."/>
            <person name="Thang M."/>
            <person name="Chan C."/>
        </authorList>
    </citation>
    <scope>NUCLEOTIDE SEQUENCE [LARGE SCALE GENOMIC DNA]</scope>
</reference>